<evidence type="ECO:0000256" key="4">
    <source>
        <dbReference type="ARBA" id="ARBA00023082"/>
    </source>
</evidence>
<organism evidence="11 12">
    <name type="scientific">Thermus scotoductus</name>
    <dbReference type="NCBI Taxonomy" id="37636"/>
    <lineage>
        <taxon>Bacteria</taxon>
        <taxon>Thermotogati</taxon>
        <taxon>Deinococcota</taxon>
        <taxon>Deinococci</taxon>
        <taxon>Thermales</taxon>
        <taxon>Thermaceae</taxon>
        <taxon>Thermus</taxon>
    </lineage>
</organism>
<dbReference type="InterPro" id="IPR009042">
    <property type="entry name" value="RNA_pol_sigma70_r1_2"/>
</dbReference>
<feature type="domain" description="RNA polymerase sigma-70" evidence="10">
    <location>
        <begin position="354"/>
        <end position="380"/>
    </location>
</feature>
<dbReference type="NCBIfam" id="TIGR02937">
    <property type="entry name" value="sigma70-ECF"/>
    <property type="match status" value="1"/>
</dbReference>
<comment type="subunit">
    <text evidence="2">Interacts transiently with the RNA polymerase catalytic core formed by RpoA, RpoB, RpoC and RpoZ (2 alpha, 1 beta, 1 beta' and 1 omega subunit) to form the RNA polymerase holoenzyme that can initiate transcription.</text>
</comment>
<evidence type="ECO:0000256" key="3">
    <source>
        <dbReference type="ARBA" id="ARBA00023015"/>
    </source>
</evidence>
<dbReference type="SUPFAM" id="SSF88659">
    <property type="entry name" value="Sigma3 and sigma4 domains of RNA polymerase sigma factors"/>
    <property type="match status" value="2"/>
</dbReference>
<dbReference type="InterPro" id="IPR013324">
    <property type="entry name" value="RNA_pol_sigma_r3/r4-like"/>
</dbReference>
<dbReference type="SUPFAM" id="SSF88946">
    <property type="entry name" value="Sigma2 domain of RNA polymerase sigma factors"/>
    <property type="match status" value="1"/>
</dbReference>
<evidence type="ECO:0000259" key="10">
    <source>
        <dbReference type="PROSITE" id="PS00716"/>
    </source>
</evidence>
<dbReference type="CDD" id="cd06171">
    <property type="entry name" value="Sigma70_r4"/>
    <property type="match status" value="1"/>
</dbReference>
<dbReference type="Pfam" id="PF04539">
    <property type="entry name" value="Sigma70_r3"/>
    <property type="match status" value="1"/>
</dbReference>
<dbReference type="PROSITE" id="PS00716">
    <property type="entry name" value="SIGMA70_2"/>
    <property type="match status" value="1"/>
</dbReference>
<dbReference type="Pfam" id="PF04542">
    <property type="entry name" value="Sigma70_r2"/>
    <property type="match status" value="1"/>
</dbReference>
<dbReference type="Pfam" id="PF04545">
    <property type="entry name" value="Sigma70_r4"/>
    <property type="match status" value="1"/>
</dbReference>
<dbReference type="Pfam" id="PF00140">
    <property type="entry name" value="Sigma70_r1_2"/>
    <property type="match status" value="1"/>
</dbReference>
<keyword evidence="4 7" id="KW-0731">Sigma factor</keyword>
<evidence type="ECO:0000256" key="1">
    <source>
        <dbReference type="ARBA" id="ARBA00007788"/>
    </source>
</evidence>
<feature type="domain" description="RNA polymerase sigma-70" evidence="9">
    <location>
        <begin position="183"/>
        <end position="196"/>
    </location>
</feature>
<dbReference type="InterPro" id="IPR007624">
    <property type="entry name" value="RNA_pol_sigma70_r3"/>
</dbReference>
<dbReference type="GO" id="GO:0016987">
    <property type="term" value="F:sigma factor activity"/>
    <property type="evidence" value="ECO:0007669"/>
    <property type="project" value="UniProtKB-KW"/>
</dbReference>
<comment type="similarity">
    <text evidence="1 7">Belongs to the sigma-70 factor family.</text>
</comment>
<dbReference type="PRINTS" id="PR00046">
    <property type="entry name" value="SIGMA70FCT"/>
</dbReference>
<dbReference type="InterPro" id="IPR007627">
    <property type="entry name" value="RNA_pol_sigma70_r2"/>
</dbReference>
<evidence type="ECO:0000256" key="7">
    <source>
        <dbReference type="RuleBase" id="RU362124"/>
    </source>
</evidence>
<name>A0A430S2M3_THESC</name>
<dbReference type="InterPro" id="IPR007630">
    <property type="entry name" value="RNA_pol_sigma70_r4"/>
</dbReference>
<dbReference type="EMBL" id="PELY01000044">
    <property type="protein sequence ID" value="RTH27969.1"/>
    <property type="molecule type" value="Genomic_DNA"/>
</dbReference>
<dbReference type="InterPro" id="IPR036388">
    <property type="entry name" value="WH-like_DNA-bd_sf"/>
</dbReference>
<evidence type="ECO:0000256" key="2">
    <source>
        <dbReference type="ARBA" id="ARBA00011344"/>
    </source>
</evidence>
<evidence type="ECO:0000259" key="9">
    <source>
        <dbReference type="PROSITE" id="PS00715"/>
    </source>
</evidence>
<dbReference type="PROSITE" id="PS00715">
    <property type="entry name" value="SIGMA70_1"/>
    <property type="match status" value="1"/>
</dbReference>
<dbReference type="Proteomes" id="UP000287306">
    <property type="component" value="Unassembled WGS sequence"/>
</dbReference>
<evidence type="ECO:0000256" key="5">
    <source>
        <dbReference type="ARBA" id="ARBA00023125"/>
    </source>
</evidence>
<evidence type="ECO:0000256" key="6">
    <source>
        <dbReference type="ARBA" id="ARBA00023163"/>
    </source>
</evidence>
<proteinExistence type="inferred from homology"/>
<dbReference type="InterPro" id="IPR000943">
    <property type="entry name" value="RNA_pol_sigma70"/>
</dbReference>
<evidence type="ECO:0000313" key="11">
    <source>
        <dbReference type="EMBL" id="RTH27969.1"/>
    </source>
</evidence>
<accession>A0A430S2M3</accession>
<keyword evidence="3 7" id="KW-0805">Transcription regulation</keyword>
<evidence type="ECO:0000313" key="12">
    <source>
        <dbReference type="Proteomes" id="UP000287306"/>
    </source>
</evidence>
<sequence length="393" mass="45186">MVNHILAPEPVSISPDLDQELIPEPTPEDLLAIGHEQSPYLEEELPQGEGADPGHGQSPYPDFVRLYLHEISQVPLLTLEEEVELARKVREGNEALERLSQATGLDRGLIQEVVRARTLGRSKLDPQVDEVDTRLKSLPRELKRYLHLVREGEVARQHLIAANLRLVVSIAKKHTGRGLDLLDLIQEGNLGLIRAVDRFDYRKGFKFSTYATWWIRQSINRAISEKARTIRLPVYMVETINRLFRVIRDLGTQLHREPTPEEVARVMGEDWDARRVEEVLSYAQHTISLEIPVGNDEENFFGDFIPDESSPSPMDRAFQSILKAEVEKALEHLTDREATVIRLRYGLADGVMRTLEEVGDILHISRERVRQLEKKALRKLRYGRFSRKLQGWR</sequence>
<comment type="caution">
    <text evidence="11">The sequence shown here is derived from an EMBL/GenBank/DDBJ whole genome shotgun (WGS) entry which is preliminary data.</text>
</comment>
<dbReference type="GO" id="GO:0003677">
    <property type="term" value="F:DNA binding"/>
    <property type="evidence" value="ECO:0007669"/>
    <property type="project" value="UniProtKB-KW"/>
</dbReference>
<dbReference type="PANTHER" id="PTHR30603:SF60">
    <property type="entry name" value="RNA POLYMERASE SIGMA FACTOR RPOD"/>
    <property type="match status" value="1"/>
</dbReference>
<dbReference type="PANTHER" id="PTHR30603">
    <property type="entry name" value="RNA POLYMERASE SIGMA FACTOR RPO"/>
    <property type="match status" value="1"/>
</dbReference>
<reference evidence="11 12" key="1">
    <citation type="journal article" date="2019" name="Extremophiles">
        <title>Biogeography of thermophiles and predominance of Thermus scotoductus in domestic water heaters.</title>
        <authorList>
            <person name="Wilpiszeski R.L."/>
            <person name="Zhang Z."/>
            <person name="House C.H."/>
        </authorList>
    </citation>
    <scope>NUCLEOTIDE SEQUENCE [LARGE SCALE GENOMIC DNA]</scope>
    <source>
        <strain evidence="11 12">25_S25</strain>
    </source>
</reference>
<evidence type="ECO:0000256" key="8">
    <source>
        <dbReference type="SAM" id="MobiDB-lite"/>
    </source>
</evidence>
<dbReference type="FunFam" id="1.10.601.10:FF:000001">
    <property type="entry name" value="RNA polymerase sigma factor SigA"/>
    <property type="match status" value="1"/>
</dbReference>
<keyword evidence="5 7" id="KW-0238">DNA-binding</keyword>
<dbReference type="Gene3D" id="1.20.120.1810">
    <property type="match status" value="1"/>
</dbReference>
<comment type="function">
    <text evidence="7">Sigma factors are initiation factors that promote the attachment of RNA polymerase to specific initiation sites and are then released.</text>
</comment>
<dbReference type="GO" id="GO:0006352">
    <property type="term" value="P:DNA-templated transcription initiation"/>
    <property type="evidence" value="ECO:0007669"/>
    <property type="project" value="InterPro"/>
</dbReference>
<dbReference type="InterPro" id="IPR014284">
    <property type="entry name" value="RNA_pol_sigma-70_dom"/>
</dbReference>
<keyword evidence="6 7" id="KW-0804">Transcription</keyword>
<dbReference type="RefSeq" id="WP_126169809.1">
    <property type="nucleotide sequence ID" value="NZ_PELL01000022.1"/>
</dbReference>
<dbReference type="Gene3D" id="1.10.10.10">
    <property type="entry name" value="Winged helix-like DNA-binding domain superfamily/Winged helix DNA-binding domain"/>
    <property type="match status" value="2"/>
</dbReference>
<dbReference type="InterPro" id="IPR013325">
    <property type="entry name" value="RNA_pol_sigma_r2"/>
</dbReference>
<feature type="region of interest" description="Disordered" evidence="8">
    <location>
        <begin position="1"/>
        <end position="23"/>
    </location>
</feature>
<protein>
    <recommendedName>
        <fullName evidence="7">RNA polymerase sigma factor</fullName>
    </recommendedName>
</protein>
<dbReference type="AlphaFoldDB" id="A0A430S2M3"/>
<dbReference type="InterPro" id="IPR050239">
    <property type="entry name" value="Sigma-70_RNA_pol_init_factors"/>
</dbReference>
<gene>
    <name evidence="11" type="ORF">CSW38_02030</name>
</gene>